<sequence>MGKVSTTMVRMARVAAGMGRIGELERGHLHKAWIRLHHWPILYWNEKDIKVAVSGFGELWDISPLATRGSTSRSFEFISAAKMSKTFQSGVGNPLHPTTKPLDTTNLEMLAGLDFGFEIGPK</sequence>
<name>A0A6V7Q099_ANACO</name>
<dbReference type="AlphaFoldDB" id="A0A6V7Q099"/>
<reference evidence="1" key="1">
    <citation type="submission" date="2020-07" db="EMBL/GenBank/DDBJ databases">
        <authorList>
            <person name="Lin J."/>
        </authorList>
    </citation>
    <scope>NUCLEOTIDE SEQUENCE</scope>
</reference>
<protein>
    <submittedName>
        <fullName evidence="1">Uncharacterized protein</fullName>
    </submittedName>
</protein>
<gene>
    <name evidence="1" type="ORF">CB5_LOCUS19651</name>
</gene>
<organism evidence="1">
    <name type="scientific">Ananas comosus var. bracteatus</name>
    <name type="common">red pineapple</name>
    <dbReference type="NCBI Taxonomy" id="296719"/>
    <lineage>
        <taxon>Eukaryota</taxon>
        <taxon>Viridiplantae</taxon>
        <taxon>Streptophyta</taxon>
        <taxon>Embryophyta</taxon>
        <taxon>Tracheophyta</taxon>
        <taxon>Spermatophyta</taxon>
        <taxon>Magnoliopsida</taxon>
        <taxon>Liliopsida</taxon>
        <taxon>Poales</taxon>
        <taxon>Bromeliaceae</taxon>
        <taxon>Bromelioideae</taxon>
        <taxon>Ananas</taxon>
    </lineage>
</organism>
<proteinExistence type="predicted"/>
<accession>A0A6V7Q099</accession>
<evidence type="ECO:0000313" key="1">
    <source>
        <dbReference type="EMBL" id="CAD1836440.1"/>
    </source>
</evidence>
<dbReference type="EMBL" id="LR862131">
    <property type="protein sequence ID" value="CAD1836440.1"/>
    <property type="molecule type" value="Genomic_DNA"/>
</dbReference>